<dbReference type="PANTHER" id="PTHR20544:SF0">
    <property type="entry name" value="NUCLEOPROTEIN TPR_MLP1 DOMAIN-CONTAINING PROTEIN"/>
    <property type="match status" value="1"/>
</dbReference>
<gene>
    <name evidence="7" type="ORF">HDU87_005655</name>
</gene>
<comment type="similarity">
    <text evidence="4">Belongs to the CEP135/TSGA10 family.</text>
</comment>
<feature type="region of interest" description="Disordered" evidence="6">
    <location>
        <begin position="1"/>
        <end position="24"/>
    </location>
</feature>
<sequence length="1429" mass="160216">MAPIAPTISQGPRSPRRSDSPERATIRHRLDKLGYTESLQPEAVPLVKRLLADLLVTTDTCRSLKAESDRWGADAGHIEGQIPPLRSEISRLTAENNHLHRDLVRLADERDEASRRTQQSTRRLESQTADLRFVASQYAHRVESEQKKVEHARRKAEDALAKMGLFEKSVNDAHHRAKAQGDDNVAARAEKLFQRLQKIDIKTGLEPQTVVGEVGRPEPIAIDMVKLAEGRVVELEKKNEVLSTVNHNYEIELEIVRKQVVHREEEISRLGSQLELARSQQFTTLPFTATAAKSTSNGTELTGSVNVSPNIHDLPVARKRIEQLELQLTHMQEHTESLEKEISAHGEEKRALHRTLQEERKGIEKELQTERARVRDMAHSITALERMLGTLGHTRGKTVAVSPTRMSESADARSDAHQPPSRGASPQPKHPDLAVLNARIAKLQQDNAELSARASSGDVGAFRAKIAKLEQQVHEANQKLTESQAKEWAMQNDLKELGLHVERANALDADVRSYRAKAQQLQNDVNTLKAEREHIQQLLEAEARKTSESTAQLDDLRKELDHVYRERDDLIVALQKFEEQLTEVQECVETVTADRDNIAGMYEQMNEELHRLRQNMMRPLAQGELPPPRSTAPPEPSAPSMSPEHGRAPSRGGFQPGRGHMEDLETEVANLRKDIEATVIRERETRDTAHEHMDRMEQECDRLRSQLLEKDRQLAEAQEAISDAQRASERIRTAKTDLEQREEALRNKLGDTETNRDREHYQLRDLRAQAKDAETELTRARAECERLHKEADSHRAQLAELKRVLIEADALRDEDREEMNRKIEKLADVEAEVVRANNRTQIAENAVEALDGQLDALNRTLNERDVHVGVLSGKLDSALQDRDRCAKEAREAREEARALGDDLAALGKENATIHVTLNDLVDERDALRQEAAEGERQIRQLDDLLLAKDQEREHLFAAYRKLASDHDRLDMSGKVRAEEHNALKMELLVRDKRIGQLQAELDAISAERTQYKVTCDELERKCTSLSRTLANTERAVQHLDSDKNRLLRDVAAARDLAHSLDRNKDDLTKRLTSAALELERTLAIVRKLEADRDALAAECAAERTKSERFEHLVNVERTRKVQGQQAAESIFESRGSVEAELKRVNEQQALHLGAVTASLAEVKGEASALRQRVKDLESELRVLTEAAAAAAKDRNQMERTIADLREQVVAKQMMVEDLAAGGGSATPGQKTQLEQRIVDELEVTKRELRRYEAEIAERQSPPEAMHTRAPLCVPRVSDVGRTTSEPSASQSGSAAGDSDDEDVVVEAMLRKMTGGNWKSAPASAHGPSPRDSKQNSPPAPRNAQSRSSPASLSRTQTAPPALPASRPKSRIAEAANSPQLARAQQHLRSSRPPSKTASPATSSPPDRIVDEKTLQENRRLIDTIVQVYI</sequence>
<dbReference type="CDD" id="cd22292">
    <property type="entry name" value="cc_Cep135_MBD"/>
    <property type="match status" value="1"/>
</dbReference>
<keyword evidence="2" id="KW-0963">Cytoplasm</keyword>
<keyword evidence="5" id="KW-0175">Coiled coil</keyword>
<dbReference type="GO" id="GO:0005814">
    <property type="term" value="C:centriole"/>
    <property type="evidence" value="ECO:0007669"/>
    <property type="project" value="UniProtKB-SubCell"/>
</dbReference>
<keyword evidence="8" id="KW-1185">Reference proteome</keyword>
<evidence type="ECO:0000256" key="3">
    <source>
        <dbReference type="ARBA" id="ARBA00023212"/>
    </source>
</evidence>
<dbReference type="Proteomes" id="UP001212152">
    <property type="component" value="Unassembled WGS sequence"/>
</dbReference>
<keyword evidence="3" id="KW-0206">Cytoskeleton</keyword>
<feature type="coiled-coil region" evidence="5">
    <location>
        <begin position="321"/>
        <end position="373"/>
    </location>
</feature>
<feature type="coiled-coil region" evidence="5">
    <location>
        <begin position="1159"/>
        <end position="1254"/>
    </location>
</feature>
<feature type="region of interest" description="Disordered" evidence="6">
    <location>
        <begin position="1277"/>
        <end position="1301"/>
    </location>
</feature>
<feature type="coiled-coil region" evidence="5">
    <location>
        <begin position="661"/>
        <end position="944"/>
    </location>
</feature>
<evidence type="ECO:0000313" key="7">
    <source>
        <dbReference type="EMBL" id="KAJ3175827.1"/>
    </source>
</evidence>
<feature type="region of interest" description="Disordered" evidence="6">
    <location>
        <begin position="399"/>
        <end position="431"/>
    </location>
</feature>
<evidence type="ECO:0000313" key="8">
    <source>
        <dbReference type="Proteomes" id="UP001212152"/>
    </source>
</evidence>
<reference evidence="7" key="1">
    <citation type="submission" date="2020-05" db="EMBL/GenBank/DDBJ databases">
        <title>Phylogenomic resolution of chytrid fungi.</title>
        <authorList>
            <person name="Stajich J.E."/>
            <person name="Amses K."/>
            <person name="Simmons R."/>
            <person name="Seto K."/>
            <person name="Myers J."/>
            <person name="Bonds A."/>
            <person name="Quandt C.A."/>
            <person name="Barry K."/>
            <person name="Liu P."/>
            <person name="Grigoriev I."/>
            <person name="Longcore J.E."/>
            <person name="James T.Y."/>
        </authorList>
    </citation>
    <scope>NUCLEOTIDE SEQUENCE</scope>
    <source>
        <strain evidence="7">JEL0379</strain>
    </source>
</reference>
<feature type="coiled-coil region" evidence="5">
    <location>
        <begin position="1001"/>
        <end position="1105"/>
    </location>
</feature>
<evidence type="ECO:0000256" key="2">
    <source>
        <dbReference type="ARBA" id="ARBA00022490"/>
    </source>
</evidence>
<feature type="region of interest" description="Disordered" evidence="6">
    <location>
        <begin position="621"/>
        <end position="660"/>
    </location>
</feature>
<feature type="compositionally biased region" description="Pro residues" evidence="6">
    <location>
        <begin position="625"/>
        <end position="637"/>
    </location>
</feature>
<feature type="coiled-coil region" evidence="5">
    <location>
        <begin position="89"/>
        <end position="162"/>
    </location>
</feature>
<evidence type="ECO:0000256" key="4">
    <source>
        <dbReference type="ARBA" id="ARBA00038123"/>
    </source>
</evidence>
<feature type="compositionally biased region" description="Polar residues" evidence="6">
    <location>
        <begin position="1342"/>
        <end position="1358"/>
    </location>
</feature>
<comment type="caution">
    <text evidence="7">The sequence shown here is derived from an EMBL/GenBank/DDBJ whole genome shotgun (WGS) entry which is preliminary data.</text>
</comment>
<dbReference type="InterPro" id="IPR051877">
    <property type="entry name" value="Centriole_BasalBody_StrucProt"/>
</dbReference>
<organism evidence="7 8">
    <name type="scientific">Geranomyces variabilis</name>
    <dbReference type="NCBI Taxonomy" id="109894"/>
    <lineage>
        <taxon>Eukaryota</taxon>
        <taxon>Fungi</taxon>
        <taxon>Fungi incertae sedis</taxon>
        <taxon>Chytridiomycota</taxon>
        <taxon>Chytridiomycota incertae sedis</taxon>
        <taxon>Chytridiomycetes</taxon>
        <taxon>Spizellomycetales</taxon>
        <taxon>Powellomycetaceae</taxon>
        <taxon>Geranomyces</taxon>
    </lineage>
</organism>
<name>A0AAD5XPG0_9FUNG</name>
<dbReference type="EMBL" id="JADGJQ010000047">
    <property type="protein sequence ID" value="KAJ3175827.1"/>
    <property type="molecule type" value="Genomic_DNA"/>
</dbReference>
<comment type="subcellular location">
    <subcellularLocation>
        <location evidence="1">Cytoplasm</location>
        <location evidence="1">Cytoskeleton</location>
        <location evidence="1">Microtubule organizing center</location>
        <location evidence="1">Centrosome</location>
        <location evidence="1">Centriole</location>
    </subcellularLocation>
</comment>
<feature type="coiled-coil region" evidence="5">
    <location>
        <begin position="433"/>
        <end position="615"/>
    </location>
</feature>
<feature type="compositionally biased region" description="Low complexity" evidence="6">
    <location>
        <begin position="1390"/>
        <end position="1405"/>
    </location>
</feature>
<feature type="compositionally biased region" description="Low complexity" evidence="6">
    <location>
        <begin position="1284"/>
        <end position="1296"/>
    </location>
</feature>
<protein>
    <submittedName>
        <fullName evidence="7">Uncharacterized protein</fullName>
    </submittedName>
</protein>
<feature type="region of interest" description="Disordered" evidence="6">
    <location>
        <begin position="1314"/>
        <end position="1412"/>
    </location>
</feature>
<dbReference type="PANTHER" id="PTHR20544">
    <property type="entry name" value="CENTROSOMAL PROTEIN CEP135"/>
    <property type="match status" value="1"/>
</dbReference>
<accession>A0AAD5XPG0</accession>
<evidence type="ECO:0000256" key="5">
    <source>
        <dbReference type="SAM" id="Coils"/>
    </source>
</evidence>
<evidence type="ECO:0000256" key="1">
    <source>
        <dbReference type="ARBA" id="ARBA00004114"/>
    </source>
</evidence>
<proteinExistence type="inferred from homology"/>
<evidence type="ECO:0000256" key="6">
    <source>
        <dbReference type="SAM" id="MobiDB-lite"/>
    </source>
</evidence>